<feature type="region of interest" description="Disordered" evidence="1">
    <location>
        <begin position="61"/>
        <end position="85"/>
    </location>
</feature>
<protein>
    <submittedName>
        <fullName evidence="2">Uncharacterized protein</fullName>
    </submittedName>
</protein>
<evidence type="ECO:0000313" key="2">
    <source>
        <dbReference type="EMBL" id="GJT31670.1"/>
    </source>
</evidence>
<accession>A0ABQ5CX46</accession>
<reference evidence="2" key="2">
    <citation type="submission" date="2022-01" db="EMBL/GenBank/DDBJ databases">
        <authorList>
            <person name="Yamashiro T."/>
            <person name="Shiraishi A."/>
            <person name="Satake H."/>
            <person name="Nakayama K."/>
        </authorList>
    </citation>
    <scope>NUCLEOTIDE SEQUENCE</scope>
</reference>
<name>A0ABQ5CX46_9ASTR</name>
<sequence>MNTVYHEVELTGKMKLETHLVDKGGNVKNGLIGADLERERGEISARSSDFNDCCYAFQQSQPQPHFKEQQPQPTKDNRRGKRVAKRATVDLVDENEEEEEPIRQCARWTRDKKFCYFIVGSKHPRKANIVATIRVDSFGDILWRLQHNFEPKVYRTEHNLTG</sequence>
<evidence type="ECO:0000256" key="1">
    <source>
        <dbReference type="SAM" id="MobiDB-lite"/>
    </source>
</evidence>
<evidence type="ECO:0000313" key="3">
    <source>
        <dbReference type="Proteomes" id="UP001151760"/>
    </source>
</evidence>
<reference evidence="2" key="1">
    <citation type="journal article" date="2022" name="Int. J. Mol. Sci.">
        <title>Draft Genome of Tanacetum Coccineum: Genomic Comparison of Closely Related Tanacetum-Family Plants.</title>
        <authorList>
            <person name="Yamashiro T."/>
            <person name="Shiraishi A."/>
            <person name="Nakayama K."/>
            <person name="Satake H."/>
        </authorList>
    </citation>
    <scope>NUCLEOTIDE SEQUENCE</scope>
</reference>
<gene>
    <name evidence="2" type="ORF">Tco_0922089</name>
</gene>
<comment type="caution">
    <text evidence="2">The sequence shown here is derived from an EMBL/GenBank/DDBJ whole genome shotgun (WGS) entry which is preliminary data.</text>
</comment>
<proteinExistence type="predicted"/>
<dbReference type="Proteomes" id="UP001151760">
    <property type="component" value="Unassembled WGS sequence"/>
</dbReference>
<feature type="compositionally biased region" description="Polar residues" evidence="1">
    <location>
        <begin position="61"/>
        <end position="74"/>
    </location>
</feature>
<keyword evidence="3" id="KW-1185">Reference proteome</keyword>
<organism evidence="2 3">
    <name type="scientific">Tanacetum coccineum</name>
    <dbReference type="NCBI Taxonomy" id="301880"/>
    <lineage>
        <taxon>Eukaryota</taxon>
        <taxon>Viridiplantae</taxon>
        <taxon>Streptophyta</taxon>
        <taxon>Embryophyta</taxon>
        <taxon>Tracheophyta</taxon>
        <taxon>Spermatophyta</taxon>
        <taxon>Magnoliopsida</taxon>
        <taxon>eudicotyledons</taxon>
        <taxon>Gunneridae</taxon>
        <taxon>Pentapetalae</taxon>
        <taxon>asterids</taxon>
        <taxon>campanulids</taxon>
        <taxon>Asterales</taxon>
        <taxon>Asteraceae</taxon>
        <taxon>Asteroideae</taxon>
        <taxon>Anthemideae</taxon>
        <taxon>Anthemidinae</taxon>
        <taxon>Tanacetum</taxon>
    </lineage>
</organism>
<dbReference type="EMBL" id="BQNB010014724">
    <property type="protein sequence ID" value="GJT31670.1"/>
    <property type="molecule type" value="Genomic_DNA"/>
</dbReference>